<keyword evidence="1" id="KW-1133">Transmembrane helix</keyword>
<keyword evidence="1" id="KW-0472">Membrane</keyword>
<organism evidence="2 3">
    <name type="scientific">Kibdelosporangium lantanae</name>
    <dbReference type="NCBI Taxonomy" id="1497396"/>
    <lineage>
        <taxon>Bacteria</taxon>
        <taxon>Bacillati</taxon>
        <taxon>Actinomycetota</taxon>
        <taxon>Actinomycetes</taxon>
        <taxon>Pseudonocardiales</taxon>
        <taxon>Pseudonocardiaceae</taxon>
        <taxon>Kibdelosporangium</taxon>
    </lineage>
</organism>
<sequence>AELVTTFDTPRETPRGTDVTGRYARWLVETMWVATAAFVVLGTGWTINQATTTHFGWIMSAVFFAVALVVMGIRAVRLTVALRQVGNYQWEAHPVTVHRWRGDPAVVGNLHLVLNDREGLPLTVRMATVELVATIQMTNQVWVAGPPEAGKITAVGVPGYPIFAEGAYRKVS</sequence>
<proteinExistence type="predicted"/>
<accession>A0ABW3MBK6</accession>
<feature type="transmembrane region" description="Helical" evidence="1">
    <location>
        <begin position="54"/>
        <end position="73"/>
    </location>
</feature>
<keyword evidence="1" id="KW-0812">Transmembrane</keyword>
<dbReference type="EMBL" id="JBHTIS010001107">
    <property type="protein sequence ID" value="MFD1047502.1"/>
    <property type="molecule type" value="Genomic_DNA"/>
</dbReference>
<dbReference type="Proteomes" id="UP001597045">
    <property type="component" value="Unassembled WGS sequence"/>
</dbReference>
<keyword evidence="3" id="KW-1185">Reference proteome</keyword>
<evidence type="ECO:0000313" key="3">
    <source>
        <dbReference type="Proteomes" id="UP001597045"/>
    </source>
</evidence>
<name>A0ABW3MBK6_9PSEU</name>
<evidence type="ECO:0000313" key="2">
    <source>
        <dbReference type="EMBL" id="MFD1047502.1"/>
    </source>
</evidence>
<gene>
    <name evidence="2" type="ORF">ACFQ1S_19130</name>
</gene>
<reference evidence="3" key="1">
    <citation type="journal article" date="2019" name="Int. J. Syst. Evol. Microbiol.">
        <title>The Global Catalogue of Microorganisms (GCM) 10K type strain sequencing project: providing services to taxonomists for standard genome sequencing and annotation.</title>
        <authorList>
            <consortium name="The Broad Institute Genomics Platform"/>
            <consortium name="The Broad Institute Genome Sequencing Center for Infectious Disease"/>
            <person name="Wu L."/>
            <person name="Ma J."/>
        </authorList>
    </citation>
    <scope>NUCLEOTIDE SEQUENCE [LARGE SCALE GENOMIC DNA]</scope>
    <source>
        <strain evidence="3">JCM 31486</strain>
    </source>
</reference>
<protein>
    <submittedName>
        <fullName evidence="2">Uncharacterized protein</fullName>
    </submittedName>
</protein>
<evidence type="ECO:0000256" key="1">
    <source>
        <dbReference type="SAM" id="Phobius"/>
    </source>
</evidence>
<feature type="transmembrane region" description="Helical" evidence="1">
    <location>
        <begin position="30"/>
        <end position="48"/>
    </location>
</feature>
<comment type="caution">
    <text evidence="2">The sequence shown here is derived from an EMBL/GenBank/DDBJ whole genome shotgun (WGS) entry which is preliminary data.</text>
</comment>
<feature type="non-terminal residue" evidence="2">
    <location>
        <position position="1"/>
    </location>
</feature>